<protein>
    <recommendedName>
        <fullName evidence="3">asparagine synthase (glutamine-hydrolyzing)</fullName>
        <ecNumber evidence="3">6.3.5.4</ecNumber>
    </recommendedName>
</protein>
<dbReference type="PROSITE" id="PS51278">
    <property type="entry name" value="GATASE_TYPE_2"/>
    <property type="match status" value="1"/>
</dbReference>
<feature type="domain" description="Glutamine amidotransferase type-2" evidence="8">
    <location>
        <begin position="2"/>
        <end position="211"/>
    </location>
</feature>
<proteinExistence type="inferred from homology"/>
<comment type="caution">
    <text evidence="9">The sequence shown here is derived from an EMBL/GenBank/DDBJ whole genome shotgun (WGS) entry which is preliminary data.</text>
</comment>
<evidence type="ECO:0000256" key="5">
    <source>
        <dbReference type="ARBA" id="ARBA00022840"/>
    </source>
</evidence>
<dbReference type="InterPro" id="IPR006426">
    <property type="entry name" value="Asn_synth_AEB"/>
</dbReference>
<comment type="similarity">
    <text evidence="2">Belongs to the asparagine synthetase family.</text>
</comment>
<evidence type="ECO:0000256" key="1">
    <source>
        <dbReference type="ARBA" id="ARBA00005187"/>
    </source>
</evidence>
<keyword evidence="10" id="KW-1185">Reference proteome</keyword>
<keyword evidence="4" id="KW-0547">Nucleotide-binding</keyword>
<name>A0ABS7VL86_9HYPH</name>
<keyword evidence="5" id="KW-0067">ATP-binding</keyword>
<dbReference type="EMBL" id="JAIRBM010000005">
    <property type="protein sequence ID" value="MBZ6076286.1"/>
    <property type="molecule type" value="Genomic_DNA"/>
</dbReference>
<dbReference type="NCBIfam" id="TIGR01536">
    <property type="entry name" value="asn_synth_AEB"/>
    <property type="match status" value="1"/>
</dbReference>
<keyword evidence="9" id="KW-0436">Ligase</keyword>
<dbReference type="InterPro" id="IPR001962">
    <property type="entry name" value="Asn_synthase"/>
</dbReference>
<dbReference type="PANTHER" id="PTHR43284">
    <property type="entry name" value="ASPARAGINE SYNTHETASE (GLUTAMINE-HYDROLYZING)"/>
    <property type="match status" value="1"/>
</dbReference>
<keyword evidence="6" id="KW-0315">Glutamine amidotransferase</keyword>
<comment type="catalytic activity">
    <reaction evidence="7">
        <text>L-aspartate + L-glutamine + ATP + H2O = L-asparagine + L-glutamate + AMP + diphosphate + H(+)</text>
        <dbReference type="Rhea" id="RHEA:12228"/>
        <dbReference type="ChEBI" id="CHEBI:15377"/>
        <dbReference type="ChEBI" id="CHEBI:15378"/>
        <dbReference type="ChEBI" id="CHEBI:29985"/>
        <dbReference type="ChEBI" id="CHEBI:29991"/>
        <dbReference type="ChEBI" id="CHEBI:30616"/>
        <dbReference type="ChEBI" id="CHEBI:33019"/>
        <dbReference type="ChEBI" id="CHEBI:58048"/>
        <dbReference type="ChEBI" id="CHEBI:58359"/>
        <dbReference type="ChEBI" id="CHEBI:456215"/>
        <dbReference type="EC" id="6.3.5.4"/>
    </reaction>
</comment>
<dbReference type="SUPFAM" id="SSF56235">
    <property type="entry name" value="N-terminal nucleophile aminohydrolases (Ntn hydrolases)"/>
    <property type="match status" value="1"/>
</dbReference>
<dbReference type="RefSeq" id="WP_224312614.1">
    <property type="nucleotide sequence ID" value="NZ_JAIRBM010000005.1"/>
</dbReference>
<dbReference type="Gene3D" id="3.40.50.620">
    <property type="entry name" value="HUPs"/>
    <property type="match status" value="2"/>
</dbReference>
<dbReference type="Proteomes" id="UP000704176">
    <property type="component" value="Unassembled WGS sequence"/>
</dbReference>
<evidence type="ECO:0000256" key="3">
    <source>
        <dbReference type="ARBA" id="ARBA00012737"/>
    </source>
</evidence>
<organism evidence="9 10">
    <name type="scientific">Microvirga puerhi</name>
    <dbReference type="NCBI Taxonomy" id="2876078"/>
    <lineage>
        <taxon>Bacteria</taxon>
        <taxon>Pseudomonadati</taxon>
        <taxon>Pseudomonadota</taxon>
        <taxon>Alphaproteobacteria</taxon>
        <taxon>Hyphomicrobiales</taxon>
        <taxon>Methylobacteriaceae</taxon>
        <taxon>Microvirga</taxon>
    </lineage>
</organism>
<evidence type="ECO:0000256" key="6">
    <source>
        <dbReference type="ARBA" id="ARBA00022962"/>
    </source>
</evidence>
<dbReference type="InterPro" id="IPR051786">
    <property type="entry name" value="ASN_synthetase/amidase"/>
</dbReference>
<accession>A0ABS7VL86</accession>
<evidence type="ECO:0000313" key="9">
    <source>
        <dbReference type="EMBL" id="MBZ6076286.1"/>
    </source>
</evidence>
<dbReference type="PIRSF" id="PIRSF001589">
    <property type="entry name" value="Asn_synthetase_glu-h"/>
    <property type="match status" value="1"/>
</dbReference>
<dbReference type="CDD" id="cd00712">
    <property type="entry name" value="AsnB"/>
    <property type="match status" value="1"/>
</dbReference>
<dbReference type="PANTHER" id="PTHR43284:SF1">
    <property type="entry name" value="ASPARAGINE SYNTHETASE"/>
    <property type="match status" value="1"/>
</dbReference>
<evidence type="ECO:0000256" key="7">
    <source>
        <dbReference type="ARBA" id="ARBA00048741"/>
    </source>
</evidence>
<evidence type="ECO:0000256" key="4">
    <source>
        <dbReference type="ARBA" id="ARBA00022741"/>
    </source>
</evidence>
<evidence type="ECO:0000259" key="8">
    <source>
        <dbReference type="PROSITE" id="PS51278"/>
    </source>
</evidence>
<comment type="pathway">
    <text evidence="1">Amino-acid biosynthesis; L-asparagine biosynthesis; L-asparagine from L-aspartate (L-Gln route): step 1/1.</text>
</comment>
<reference evidence="9 10" key="1">
    <citation type="submission" date="2021-09" db="EMBL/GenBank/DDBJ databases">
        <title>The complete genome sequence of a new microorganism.</title>
        <authorList>
            <person name="Zi Z."/>
        </authorList>
    </citation>
    <scope>NUCLEOTIDE SEQUENCE [LARGE SCALE GENOMIC DNA]</scope>
    <source>
        <strain evidence="9 10">WGZ8</strain>
    </source>
</reference>
<dbReference type="Gene3D" id="3.60.20.10">
    <property type="entry name" value="Glutamine Phosphoribosylpyrophosphate, subunit 1, domain 1"/>
    <property type="match status" value="1"/>
</dbReference>
<dbReference type="InterPro" id="IPR033738">
    <property type="entry name" value="AsnB_N"/>
</dbReference>
<dbReference type="Pfam" id="PF00733">
    <property type="entry name" value="Asn_synthase"/>
    <property type="match status" value="1"/>
</dbReference>
<dbReference type="InterPro" id="IPR029055">
    <property type="entry name" value="Ntn_hydrolases_N"/>
</dbReference>
<dbReference type="GO" id="GO:0004066">
    <property type="term" value="F:asparagine synthase (glutamine-hydrolyzing) activity"/>
    <property type="evidence" value="ECO:0007669"/>
    <property type="project" value="UniProtKB-EC"/>
</dbReference>
<dbReference type="Pfam" id="PF13537">
    <property type="entry name" value="GATase_7"/>
    <property type="match status" value="1"/>
</dbReference>
<dbReference type="CDD" id="cd01991">
    <property type="entry name" value="Asn_synthase_B_C"/>
    <property type="match status" value="1"/>
</dbReference>
<dbReference type="SUPFAM" id="SSF52402">
    <property type="entry name" value="Adenine nucleotide alpha hydrolases-like"/>
    <property type="match status" value="1"/>
</dbReference>
<dbReference type="EC" id="6.3.5.4" evidence="3"/>
<dbReference type="InterPro" id="IPR014729">
    <property type="entry name" value="Rossmann-like_a/b/a_fold"/>
</dbReference>
<gene>
    <name evidence="9" type="primary">asnB</name>
    <name evidence="9" type="ORF">K9B37_08285</name>
</gene>
<evidence type="ECO:0000256" key="2">
    <source>
        <dbReference type="ARBA" id="ARBA00005752"/>
    </source>
</evidence>
<evidence type="ECO:0000313" key="10">
    <source>
        <dbReference type="Proteomes" id="UP000704176"/>
    </source>
</evidence>
<dbReference type="InterPro" id="IPR017932">
    <property type="entry name" value="GATase_2_dom"/>
</dbReference>
<sequence length="634" mass="70749">MCGLFGSLGFTPERERIDIVAHRGPDGSGWQEFRSGAGPVALGHRRLAIIDVSDAGLQPMADRSGRLHLVFNGEIYNYIELREELRAKGHVFVSDSDSEVLLAAYAEWGEDCLQRFLGMFAFIIWDEREQRLFAARDRFGIKPLYMVANRHGLAFGSEIKQLLGLPGLSGSMNLARIRDFLASGITNHTAETLFAGVQQVQPGCSVSVEAARPWTGEVSPRRWYAIPPSSGLELSEAQAAEKFRELFTDAVRMHLRSDVPIGSCLSGGLDSSSIVCVMSELLDRQGQGAKVNTVSACYAEKSVDEKPFMEQVVSQTGASPNYIFPRPEEVFARASDITWHQDEPFGSTSIFAQWCVFEEARRAGIKVMLDGQGADEQLAGYHSAYVYYMSDLIRRGEYATLIRTMAERNRYHGISFRDQVSRYVVPLIPPKMRSFLIRQRQSLVYHDWTNSEVFQALGPARSVIDVASEANGLPAITDIASFCLVLTMSSNLPMLLHWEDRNSMAHSIEARVPFLDHRLVEFNLALGNSHKILHGDTKRVLRSAMKGILPEPVRNRRDKLGFATPEQEWFRGPLKGLIKDGVEATLSRYPGLLDAAGTRALAADMLEGRRNVDFTLWRIVNLGLWGDRFNVSLG</sequence>